<dbReference type="OrthoDB" id="10599799at2759"/>
<dbReference type="Proteomes" id="UP000198341">
    <property type="component" value="Chromosome 19"/>
</dbReference>
<evidence type="ECO:0000313" key="2">
    <source>
        <dbReference type="EMBL" id="CCO20774.1"/>
    </source>
</evidence>
<reference evidence="2 3" key="1">
    <citation type="submission" date="2011-10" db="EMBL/GenBank/DDBJ databases">
        <authorList>
            <person name="Genoscope - CEA"/>
        </authorList>
    </citation>
    <scope>NUCLEOTIDE SEQUENCE [LARGE SCALE GENOMIC DNA]</scope>
    <source>
        <strain evidence="2 3">RCC 1105</strain>
    </source>
</reference>
<accession>K8ES38</accession>
<dbReference type="KEGG" id="bpg:Bathy19g00620"/>
<gene>
    <name evidence="2" type="ordered locus">Bathy19g00620</name>
</gene>
<feature type="chain" id="PRO_5003919637" evidence="1">
    <location>
        <begin position="26"/>
        <end position="351"/>
    </location>
</feature>
<feature type="signal peptide" evidence="1">
    <location>
        <begin position="1"/>
        <end position="25"/>
    </location>
</feature>
<evidence type="ECO:0000313" key="3">
    <source>
        <dbReference type="Proteomes" id="UP000198341"/>
    </source>
</evidence>
<dbReference type="RefSeq" id="XP_007508055.1">
    <property type="nucleotide sequence ID" value="XM_007507993.1"/>
</dbReference>
<dbReference type="AlphaFoldDB" id="K8ES38"/>
<sequence>MKQLLVAIFAIPMLLFLTLISELWRNNEEGNSSTISSKIPISSLQQPYLPDRNIKYTKNGRRTHHFSILQKVERENVHMKPFPHLVIREALPQDIYSRIDSNFPPSDLFQKINSFRKVSAGKQNFGKENYRYDILPKEIREFLPEPYPSLLEYHSSCAFYLEVRDLFEEGIQRFRPDFYKFLNNKNLCSELFSEGKKDSGEDELLMAMRVGINSPSKIASSNKGPHIDRMSEIFGSLLYVRNESDKTAGGDFHIHSCRRRCSRILNLLKKNKQLESPLLKIIKTVKYEANTLVFFINSPLSIHSVGLRHPGNFNRQFLSIYGDVMKISKKYVHDESCCSNCVEGVIGCKFL</sequence>
<dbReference type="EMBL" id="FO082260">
    <property type="protein sequence ID" value="CCO20774.1"/>
    <property type="molecule type" value="Genomic_DNA"/>
</dbReference>
<keyword evidence="1" id="KW-0732">Signal</keyword>
<evidence type="ECO:0000256" key="1">
    <source>
        <dbReference type="SAM" id="SignalP"/>
    </source>
</evidence>
<organism evidence="2 3">
    <name type="scientific">Bathycoccus prasinos</name>
    <dbReference type="NCBI Taxonomy" id="41875"/>
    <lineage>
        <taxon>Eukaryota</taxon>
        <taxon>Viridiplantae</taxon>
        <taxon>Chlorophyta</taxon>
        <taxon>Mamiellophyceae</taxon>
        <taxon>Mamiellales</taxon>
        <taxon>Bathycoccaceae</taxon>
        <taxon>Bathycoccus</taxon>
    </lineage>
</organism>
<proteinExistence type="predicted"/>
<keyword evidence="3" id="KW-1185">Reference proteome</keyword>
<name>K8ES38_9CHLO</name>
<dbReference type="GeneID" id="19010696"/>
<protein>
    <submittedName>
        <fullName evidence="2">Uncharacterized protein</fullName>
    </submittedName>
</protein>